<dbReference type="STRING" id="75743.A0A401Q4I2"/>
<organism evidence="1 2">
    <name type="scientific">Scyliorhinus torazame</name>
    <name type="common">Cloudy catshark</name>
    <name type="synonym">Catulus torazame</name>
    <dbReference type="NCBI Taxonomy" id="75743"/>
    <lineage>
        <taxon>Eukaryota</taxon>
        <taxon>Metazoa</taxon>
        <taxon>Chordata</taxon>
        <taxon>Craniata</taxon>
        <taxon>Vertebrata</taxon>
        <taxon>Chondrichthyes</taxon>
        <taxon>Elasmobranchii</taxon>
        <taxon>Galeomorphii</taxon>
        <taxon>Galeoidea</taxon>
        <taxon>Carcharhiniformes</taxon>
        <taxon>Scyliorhinidae</taxon>
        <taxon>Scyliorhinus</taxon>
    </lineage>
</organism>
<dbReference type="EMBL" id="BFAA01010875">
    <property type="protein sequence ID" value="GCB80283.1"/>
    <property type="molecule type" value="Genomic_DNA"/>
</dbReference>
<dbReference type="Proteomes" id="UP000288216">
    <property type="component" value="Unassembled WGS sequence"/>
</dbReference>
<dbReference type="OrthoDB" id="532682at2759"/>
<gene>
    <name evidence="1" type="ORF">scyTo_0017129</name>
</gene>
<accession>A0A401Q4I2</accession>
<reference evidence="1 2" key="1">
    <citation type="journal article" date="2018" name="Nat. Ecol. Evol.">
        <title>Shark genomes provide insights into elasmobranch evolution and the origin of vertebrates.</title>
        <authorList>
            <person name="Hara Y"/>
            <person name="Yamaguchi K"/>
            <person name="Onimaru K"/>
            <person name="Kadota M"/>
            <person name="Koyanagi M"/>
            <person name="Keeley SD"/>
            <person name="Tatsumi K"/>
            <person name="Tanaka K"/>
            <person name="Motone F"/>
            <person name="Kageyama Y"/>
            <person name="Nozu R"/>
            <person name="Adachi N"/>
            <person name="Nishimura O"/>
            <person name="Nakagawa R"/>
            <person name="Tanegashima C"/>
            <person name="Kiyatake I"/>
            <person name="Matsumoto R"/>
            <person name="Murakumo K"/>
            <person name="Nishida K"/>
            <person name="Terakita A"/>
            <person name="Kuratani S"/>
            <person name="Sato K"/>
            <person name="Hyodo S Kuraku.S."/>
        </authorList>
    </citation>
    <scope>NUCLEOTIDE SEQUENCE [LARGE SCALE GENOMIC DNA]</scope>
</reference>
<evidence type="ECO:0000313" key="1">
    <source>
        <dbReference type="EMBL" id="GCB80283.1"/>
    </source>
</evidence>
<keyword evidence="2" id="KW-1185">Reference proteome</keyword>
<evidence type="ECO:0000313" key="2">
    <source>
        <dbReference type="Proteomes" id="UP000288216"/>
    </source>
</evidence>
<protein>
    <submittedName>
        <fullName evidence="1">Uncharacterized protein</fullName>
    </submittedName>
</protein>
<dbReference type="GO" id="GO:0003755">
    <property type="term" value="F:peptidyl-prolyl cis-trans isomerase activity"/>
    <property type="evidence" value="ECO:0007669"/>
    <property type="project" value="InterPro"/>
</dbReference>
<sequence>MDITHNATGDVVDNPKDWIDVLGNGLLKKKILQCGNVKLERPGNGQNVKIWLKIMHENGDVILGRQRLSFTINGKDVIKVGDQNTMGASQHSTA</sequence>
<dbReference type="AlphaFoldDB" id="A0A401Q4I2"/>
<dbReference type="Gene3D" id="3.10.50.40">
    <property type="match status" value="1"/>
</dbReference>
<name>A0A401Q4I2_SCYTO</name>
<proteinExistence type="predicted"/>
<comment type="caution">
    <text evidence="1">The sequence shown here is derived from an EMBL/GenBank/DDBJ whole genome shotgun (WGS) entry which is preliminary data.</text>
</comment>
<dbReference type="InterPro" id="IPR046357">
    <property type="entry name" value="PPIase_dom_sf"/>
</dbReference>